<feature type="region of interest" description="Disordered" evidence="1">
    <location>
        <begin position="112"/>
        <end position="132"/>
    </location>
</feature>
<dbReference type="EMBL" id="KJ663813">
    <property type="protein sequence ID" value="AHX00955.1"/>
    <property type="molecule type" value="Genomic_RNA"/>
</dbReference>
<sequence>MAAKTANVDYQYYPVGWSGNWENTIEQIESVISNLREAAMLSYGFVSFNRYKTVSSADYQRSDEPSDKHTIPYCVIETVNMRVNRTIRIQKVYFTITDMPIVSTASLEEKWNDAQPNSVSRTSRNGKIKQSS</sequence>
<accession>A0A023NH49</accession>
<feature type="compositionally biased region" description="Polar residues" evidence="1">
    <location>
        <begin position="114"/>
        <end position="132"/>
    </location>
</feature>
<name>A0A023NH49_HPBV</name>
<evidence type="ECO:0000256" key="1">
    <source>
        <dbReference type="SAM" id="MobiDB-lite"/>
    </source>
</evidence>
<evidence type="ECO:0000313" key="2">
    <source>
        <dbReference type="EMBL" id="AHX00955.1"/>
    </source>
</evidence>
<gene>
    <name evidence="2" type="ORF">HPV_s1gp2</name>
</gene>
<protein>
    <submittedName>
        <fullName evidence="2">ORF2a</fullName>
    </submittedName>
</protein>
<reference evidence="2" key="1">
    <citation type="journal article" date="2014" name="Genome Announc.">
        <title>Divergent picobirnaviruses in human feces.</title>
        <authorList>
            <person name="Ng T.F."/>
            <person name="Vega E."/>
            <person name="Kondov N.O."/>
            <person name="Markey C."/>
            <person name="Deng X."/>
            <person name="Gregoricus N."/>
            <person name="Vinje J."/>
            <person name="Delwart E."/>
        </authorList>
    </citation>
    <scope>NUCLEOTIDE SEQUENCE</scope>
    <source>
        <strain evidence="2">CDC23</strain>
    </source>
</reference>
<dbReference type="OrthoDB" id="24028at10239"/>
<organism evidence="2">
    <name type="scientific">Human picobirnavirus</name>
    <dbReference type="NCBI Taxonomy" id="145856"/>
    <lineage>
        <taxon>Viruses</taxon>
        <taxon>Riboviria</taxon>
        <taxon>Orthornavirae</taxon>
        <taxon>Pisuviricota</taxon>
        <taxon>Duplopiviricetes</taxon>
        <taxon>Durnavirales</taxon>
        <taxon>Picobirnaviridae</taxon>
        <taxon>Orthopicobirnavirus</taxon>
        <taxon>Orthopicobirnavirus hominis</taxon>
    </lineage>
</organism>
<organismHost>
    <name type="scientific">Homo sapiens</name>
    <name type="common">Human</name>
    <dbReference type="NCBI Taxonomy" id="9606"/>
</organismHost>
<proteinExistence type="predicted"/>
<reference evidence="2" key="2">
    <citation type="submission" date="2014-04" db="EMBL/GenBank/DDBJ databases">
        <authorList>
            <person name="Ng T.F.F."/>
            <person name="Vega E.M."/>
            <person name="Kondov N.O."/>
            <person name="Markey C."/>
            <person name="Deng X."/>
            <person name="Gregoricus N."/>
            <person name="Vinje J."/>
            <person name="Delwart E."/>
        </authorList>
    </citation>
    <scope>NUCLEOTIDE SEQUENCE</scope>
    <source>
        <strain evidence="2">CDC23</strain>
    </source>
</reference>